<keyword evidence="9 10" id="KW-0675">Receptor</keyword>
<dbReference type="RefSeq" id="XP_013395852.1">
    <property type="nucleotide sequence ID" value="XM_013540398.1"/>
</dbReference>
<dbReference type="GeneID" id="106162945"/>
<dbReference type="RefSeq" id="XP_013395853.1">
    <property type="nucleotide sequence ID" value="XM_013540399.1"/>
</dbReference>
<evidence type="ECO:0000256" key="5">
    <source>
        <dbReference type="SAM" id="MobiDB-lite"/>
    </source>
</evidence>
<comment type="subcellular location">
    <subcellularLocation>
        <location evidence="1">Membrane</location>
    </subcellularLocation>
</comment>
<keyword evidence="8" id="KW-1185">Reference proteome</keyword>
<evidence type="ECO:0000256" key="3">
    <source>
        <dbReference type="ARBA" id="ARBA00022989"/>
    </source>
</evidence>
<feature type="transmembrane region" description="Helical" evidence="6">
    <location>
        <begin position="98"/>
        <end position="119"/>
    </location>
</feature>
<evidence type="ECO:0000256" key="4">
    <source>
        <dbReference type="ARBA" id="ARBA00023136"/>
    </source>
</evidence>
<feature type="domain" description="G-protein coupled receptors family 1 profile" evidence="7">
    <location>
        <begin position="79"/>
        <end position="340"/>
    </location>
</feature>
<dbReference type="InterPro" id="IPR019427">
    <property type="entry name" value="7TM_GPCR_serpentine_rcpt_Srw"/>
</dbReference>
<dbReference type="OrthoDB" id="10011262at2759"/>
<evidence type="ECO:0000313" key="9">
    <source>
        <dbReference type="RefSeq" id="XP_013395845.1"/>
    </source>
</evidence>
<evidence type="ECO:0000313" key="11">
    <source>
        <dbReference type="RefSeq" id="XP_013395847.1"/>
    </source>
</evidence>
<keyword evidence="2 6" id="KW-0812">Transmembrane</keyword>
<dbReference type="RefSeq" id="XP_013395846.1">
    <property type="nucleotide sequence ID" value="XM_013540392.1"/>
</dbReference>
<evidence type="ECO:0000256" key="1">
    <source>
        <dbReference type="ARBA" id="ARBA00004370"/>
    </source>
</evidence>
<feature type="transmembrane region" description="Helical" evidence="6">
    <location>
        <begin position="324"/>
        <end position="343"/>
    </location>
</feature>
<dbReference type="RefSeq" id="XP_013395850.1">
    <property type="nucleotide sequence ID" value="XM_013540396.2"/>
</dbReference>
<gene>
    <name evidence="9 10 11 12 13 14 15 16 17" type="primary">LOC106162945</name>
</gene>
<dbReference type="Gene3D" id="1.20.1070.10">
    <property type="entry name" value="Rhodopsin 7-helix transmembrane proteins"/>
    <property type="match status" value="1"/>
</dbReference>
<dbReference type="InterPro" id="IPR000276">
    <property type="entry name" value="GPCR_Rhodpsn"/>
</dbReference>
<dbReference type="RefSeq" id="XP_013395849.1">
    <property type="nucleotide sequence ID" value="XM_013540395.1"/>
</dbReference>
<feature type="transmembrane region" description="Helical" evidence="6">
    <location>
        <begin position="181"/>
        <end position="201"/>
    </location>
</feature>
<dbReference type="AlphaFoldDB" id="A0A1S3IC78"/>
<dbReference type="RefSeq" id="XP_013395854.1">
    <property type="nucleotide sequence ID" value="XM_013540400.1"/>
</dbReference>
<dbReference type="SMART" id="SM01381">
    <property type="entry name" value="7TM_GPCR_Srsx"/>
    <property type="match status" value="1"/>
</dbReference>
<dbReference type="RefSeq" id="XP_013395847.1">
    <property type="nucleotide sequence ID" value="XM_013540393.1"/>
</dbReference>
<dbReference type="Proteomes" id="UP000085678">
    <property type="component" value="Unplaced"/>
</dbReference>
<evidence type="ECO:0000313" key="15">
    <source>
        <dbReference type="RefSeq" id="XP_013395852.1"/>
    </source>
</evidence>
<dbReference type="Pfam" id="PF10324">
    <property type="entry name" value="7TM_GPCR_Srw"/>
    <property type="match status" value="1"/>
</dbReference>
<evidence type="ECO:0000313" key="17">
    <source>
        <dbReference type="RefSeq" id="XP_013395854.1"/>
    </source>
</evidence>
<reference evidence="9 10" key="1">
    <citation type="submission" date="2025-04" db="UniProtKB">
        <authorList>
            <consortium name="RefSeq"/>
        </authorList>
    </citation>
    <scope>IDENTIFICATION</scope>
    <source>
        <tissue evidence="9 10">Gonads</tissue>
    </source>
</reference>
<dbReference type="InterPro" id="IPR017452">
    <property type="entry name" value="GPCR_Rhodpsn_7TM"/>
</dbReference>
<feature type="region of interest" description="Disordered" evidence="5">
    <location>
        <begin position="390"/>
        <end position="419"/>
    </location>
</feature>
<dbReference type="KEGG" id="lak:106162945"/>
<dbReference type="PRINTS" id="PR00237">
    <property type="entry name" value="GPCRRHODOPSN"/>
</dbReference>
<evidence type="ECO:0000313" key="13">
    <source>
        <dbReference type="RefSeq" id="XP_013395849.1"/>
    </source>
</evidence>
<feature type="transmembrane region" description="Helical" evidence="6">
    <location>
        <begin position="282"/>
        <end position="304"/>
    </location>
</feature>
<evidence type="ECO:0000259" key="7">
    <source>
        <dbReference type="PROSITE" id="PS50262"/>
    </source>
</evidence>
<evidence type="ECO:0000313" key="8">
    <source>
        <dbReference type="Proteomes" id="UP000085678"/>
    </source>
</evidence>
<dbReference type="SUPFAM" id="SSF81321">
    <property type="entry name" value="Family A G protein-coupled receptor-like"/>
    <property type="match status" value="1"/>
</dbReference>
<dbReference type="GO" id="GO:0008528">
    <property type="term" value="F:G protein-coupled peptide receptor activity"/>
    <property type="evidence" value="ECO:0007669"/>
    <property type="project" value="InterPro"/>
</dbReference>
<feature type="transmembrane region" description="Helical" evidence="6">
    <location>
        <begin position="225"/>
        <end position="250"/>
    </location>
</feature>
<dbReference type="GO" id="GO:0016020">
    <property type="term" value="C:membrane"/>
    <property type="evidence" value="ECO:0007669"/>
    <property type="project" value="UniProtKB-SubCell"/>
</dbReference>
<dbReference type="OMA" id="STNCYLA"/>
<evidence type="ECO:0000313" key="14">
    <source>
        <dbReference type="RefSeq" id="XP_013395850.1"/>
    </source>
</evidence>
<keyword evidence="3 6" id="KW-1133">Transmembrane helix</keyword>
<dbReference type="CDD" id="cd14978">
    <property type="entry name" value="7tmA_FMRFamide_R-like"/>
    <property type="match status" value="1"/>
</dbReference>
<feature type="transmembrane region" description="Helical" evidence="6">
    <location>
        <begin position="139"/>
        <end position="160"/>
    </location>
</feature>
<dbReference type="PROSITE" id="PS50262">
    <property type="entry name" value="G_PROTEIN_RECEP_F1_2"/>
    <property type="match status" value="1"/>
</dbReference>
<dbReference type="PANTHER" id="PTHR46641:SF22">
    <property type="entry name" value="PROCTOLIN RECEPTOR, ISOFORM A"/>
    <property type="match status" value="1"/>
</dbReference>
<evidence type="ECO:0000256" key="2">
    <source>
        <dbReference type="ARBA" id="ARBA00022692"/>
    </source>
</evidence>
<evidence type="ECO:0000313" key="10">
    <source>
        <dbReference type="RefSeq" id="XP_013395846.1"/>
    </source>
</evidence>
<organism evidence="8 11">
    <name type="scientific">Lingula anatina</name>
    <name type="common">Brachiopod</name>
    <name type="synonym">Lingula unguis</name>
    <dbReference type="NCBI Taxonomy" id="7574"/>
    <lineage>
        <taxon>Eukaryota</taxon>
        <taxon>Metazoa</taxon>
        <taxon>Spiralia</taxon>
        <taxon>Lophotrochozoa</taxon>
        <taxon>Brachiopoda</taxon>
        <taxon>Linguliformea</taxon>
        <taxon>Lingulata</taxon>
        <taxon>Lingulida</taxon>
        <taxon>Linguloidea</taxon>
        <taxon>Lingulidae</taxon>
        <taxon>Lingula</taxon>
    </lineage>
</organism>
<evidence type="ECO:0000313" key="12">
    <source>
        <dbReference type="RefSeq" id="XP_013395848.1"/>
    </source>
</evidence>
<dbReference type="RefSeq" id="XP_013395845.1">
    <property type="nucleotide sequence ID" value="XM_013540391.1"/>
</dbReference>
<dbReference type="PANTHER" id="PTHR46641">
    <property type="entry name" value="FMRFAMIDE RECEPTOR-RELATED"/>
    <property type="match status" value="1"/>
</dbReference>
<keyword evidence="4 6" id="KW-0472">Membrane</keyword>
<dbReference type="InterPro" id="IPR052954">
    <property type="entry name" value="GPCR-Ligand_Int"/>
</dbReference>
<dbReference type="RefSeq" id="XP_013395848.1">
    <property type="nucleotide sequence ID" value="XM_013540394.1"/>
</dbReference>
<evidence type="ECO:0000256" key="6">
    <source>
        <dbReference type="SAM" id="Phobius"/>
    </source>
</evidence>
<sequence>MSVDMLNYTAYGDFVSEKESNISFGTTMWDEIVWNKTENEGNSSASDTIDINQDPTLLMVRFIVCEIFVPIVVTFGVIGNVLNIIVLSRKWMKSSTNYYLLALASCDSLYLILALTITMKNWQELPIADMRTYWRAMAWIRPLTDIFSNASVWLTVTFTVERYIGIRHPMKGKRWCTPQRARWIILCVFIFVTIITLPEFWEYEKNPTRIYQGTALQNTDGYSVYYIWFNQISCVILPLSLLIIFNTLLIRCVWKANKMRKELSGGSQREEKQHSEQQRITVMLITVVIVFLVCQLPSAISYLVSSFIENTPRVILNRKIFGNFSNLLVEINAALNFVLYNFFSARFRKTVKRMFCMLKKPQREESMFLTDSNNKKHRTEAGRTGATYIARSRSKTPSPTRGPYRNGKNGHTHVNKNNNGYLPVNRCEVPPGEREIVGNYLTVV</sequence>
<dbReference type="STRING" id="7574.A0A1S3IC78"/>
<feature type="transmembrane region" description="Helical" evidence="6">
    <location>
        <begin position="67"/>
        <end position="86"/>
    </location>
</feature>
<name>A0A1S3IC78_LINAN</name>
<proteinExistence type="predicted"/>
<evidence type="ECO:0000313" key="16">
    <source>
        <dbReference type="RefSeq" id="XP_013395853.1"/>
    </source>
</evidence>
<protein>
    <submittedName>
        <fullName evidence="9 10">FMRFamide receptor</fullName>
    </submittedName>
</protein>
<accession>A0A1S3IC78</accession>